<evidence type="ECO:0000256" key="1">
    <source>
        <dbReference type="SAM" id="MobiDB-lite"/>
    </source>
</evidence>
<feature type="chain" id="PRO_5019411657" evidence="2">
    <location>
        <begin position="24"/>
        <end position="169"/>
    </location>
</feature>
<feature type="region of interest" description="Disordered" evidence="1">
    <location>
        <begin position="150"/>
        <end position="169"/>
    </location>
</feature>
<evidence type="ECO:0000313" key="4">
    <source>
        <dbReference type="Proteomes" id="UP000285190"/>
    </source>
</evidence>
<dbReference type="AlphaFoldDB" id="A0A418X1A5"/>
<dbReference type="OrthoDB" id="8779060at2"/>
<name>A0A418X1A5_9BURK</name>
<proteinExistence type="predicted"/>
<reference evidence="3 4" key="1">
    <citation type="submission" date="2018-09" db="EMBL/GenBank/DDBJ databases">
        <authorList>
            <person name="Zhu H."/>
        </authorList>
    </citation>
    <scope>NUCLEOTIDE SEQUENCE [LARGE SCALE GENOMIC DNA]</scope>
    <source>
        <strain evidence="3 4">K2R10-39</strain>
    </source>
</reference>
<organism evidence="3 4">
    <name type="scientific">Noviherbaspirillum cavernae</name>
    <dbReference type="NCBI Taxonomy" id="2320862"/>
    <lineage>
        <taxon>Bacteria</taxon>
        <taxon>Pseudomonadati</taxon>
        <taxon>Pseudomonadota</taxon>
        <taxon>Betaproteobacteria</taxon>
        <taxon>Burkholderiales</taxon>
        <taxon>Oxalobacteraceae</taxon>
        <taxon>Noviherbaspirillum</taxon>
    </lineage>
</organism>
<comment type="caution">
    <text evidence="3">The sequence shown here is derived from an EMBL/GenBank/DDBJ whole genome shotgun (WGS) entry which is preliminary data.</text>
</comment>
<evidence type="ECO:0000313" key="3">
    <source>
        <dbReference type="EMBL" id="RJG06231.1"/>
    </source>
</evidence>
<dbReference type="Proteomes" id="UP000285190">
    <property type="component" value="Unassembled WGS sequence"/>
</dbReference>
<keyword evidence="4" id="KW-1185">Reference proteome</keyword>
<evidence type="ECO:0000256" key="2">
    <source>
        <dbReference type="SAM" id="SignalP"/>
    </source>
</evidence>
<gene>
    <name evidence="3" type="ORF">D3870_09595</name>
</gene>
<accession>A0A418X1A5</accession>
<sequence>MRCVAPICAAVVAVLCISGASFAAGEGAQGNVSAHSHTASGAMLAQTFANPVSLRGTLGSEQIQINLRPKVPAEDGIEGDYFVFGKSQRILLAGEVDGNEVLMEESENGTDVSGQWIGTVDAGTFRGDWQSADGSVSKPFALKIVRIDDKSKAGQQQVRGIKPTARTQP</sequence>
<protein>
    <submittedName>
        <fullName evidence="3">Uncharacterized protein</fullName>
    </submittedName>
</protein>
<keyword evidence="2" id="KW-0732">Signal</keyword>
<dbReference type="EMBL" id="QYUN01000002">
    <property type="protein sequence ID" value="RJG06231.1"/>
    <property type="molecule type" value="Genomic_DNA"/>
</dbReference>
<dbReference type="RefSeq" id="WP_119738624.1">
    <property type="nucleotide sequence ID" value="NZ_QYUN01000002.1"/>
</dbReference>
<feature type="signal peptide" evidence="2">
    <location>
        <begin position="1"/>
        <end position="23"/>
    </location>
</feature>